<dbReference type="OrthoDB" id="9899396at2"/>
<dbReference type="AlphaFoldDB" id="G7V6W4"/>
<evidence type="ECO:0000313" key="3">
    <source>
        <dbReference type="Proteomes" id="UP000005868"/>
    </source>
</evidence>
<organism evidence="2 3">
    <name type="scientific">Thermovirga lienii (strain ATCC BAA-1197 / DSM 17291 / Cas60314)</name>
    <dbReference type="NCBI Taxonomy" id="580340"/>
    <lineage>
        <taxon>Bacteria</taxon>
        <taxon>Thermotogati</taxon>
        <taxon>Synergistota</taxon>
        <taxon>Synergistia</taxon>
        <taxon>Synergistales</taxon>
        <taxon>Thermovirgaceae</taxon>
        <taxon>Thermovirga</taxon>
    </lineage>
</organism>
<dbReference type="EMBL" id="CP003096">
    <property type="protein sequence ID" value="AER67153.1"/>
    <property type="molecule type" value="Genomic_DNA"/>
</dbReference>
<feature type="region of interest" description="Disordered" evidence="1">
    <location>
        <begin position="79"/>
        <end position="98"/>
    </location>
</feature>
<dbReference type="KEGG" id="tli:Tlie_1427"/>
<dbReference type="eggNOG" id="ENOG50338UY">
    <property type="taxonomic scope" value="Bacteria"/>
</dbReference>
<sequence length="98" mass="11457">MCRVITPDSIGHEHLDDPLSIAELLRETLAEELHSMNDVVARWHMIEDQEIKHALSHVIEYKQKGIRLLWSSLEKLEEKVMTEESEGHSHEHTHPHTH</sequence>
<keyword evidence="3" id="KW-1185">Reference proteome</keyword>
<protein>
    <submittedName>
        <fullName evidence="2">Uncharacterized protein</fullName>
    </submittedName>
</protein>
<dbReference type="Proteomes" id="UP000005868">
    <property type="component" value="Chromosome"/>
</dbReference>
<accession>G7V6W4</accession>
<gene>
    <name evidence="2" type="ordered locus">Tlie_1427</name>
</gene>
<dbReference type="STRING" id="580340.Tlie_1427"/>
<evidence type="ECO:0000256" key="1">
    <source>
        <dbReference type="SAM" id="MobiDB-lite"/>
    </source>
</evidence>
<proteinExistence type="predicted"/>
<reference evidence="3" key="1">
    <citation type="submission" date="2011-10" db="EMBL/GenBank/DDBJ databases">
        <title>The complete genome of chromosome of Thermovirga lienii DSM 17291.</title>
        <authorList>
            <consortium name="US DOE Joint Genome Institute (JGI-PGF)"/>
            <person name="Lucas S."/>
            <person name="Copeland A."/>
            <person name="Lapidus A."/>
            <person name="Glavina del Rio T."/>
            <person name="Dalin E."/>
            <person name="Tice H."/>
            <person name="Bruce D."/>
            <person name="Goodwin L."/>
            <person name="Pitluck S."/>
            <person name="Peters L."/>
            <person name="Mikhailova N."/>
            <person name="Saunders E."/>
            <person name="Kyrpides N."/>
            <person name="Mavromatis K."/>
            <person name="Ivanova N."/>
            <person name="Last F.I."/>
            <person name="Brettin T."/>
            <person name="Detter J.C."/>
            <person name="Han C."/>
            <person name="Larimer F."/>
            <person name="Land M."/>
            <person name="Hauser L."/>
            <person name="Markowitz V."/>
            <person name="Cheng J.-F."/>
            <person name="Hugenholtz P."/>
            <person name="Woyke T."/>
            <person name="Wu D."/>
            <person name="Spring S."/>
            <person name="Schroeder M."/>
            <person name="Brambilla E.-M."/>
            <person name="Klenk H.-P."/>
            <person name="Eisen J.A."/>
        </authorList>
    </citation>
    <scope>NUCLEOTIDE SEQUENCE [LARGE SCALE GENOMIC DNA]</scope>
    <source>
        <strain evidence="3">ATCC BAA-1197 / DSM 17291 / Cas60314</strain>
    </source>
</reference>
<dbReference type="HOGENOM" id="CLU_174548_0_0_0"/>
<reference evidence="2 3" key="2">
    <citation type="journal article" date="2012" name="Stand. Genomic Sci.">
        <title>Genome sequence of the moderately thermophilic, amino-acid-degrading and sulfur-reducing bacterium Thermovirga lienii type strain (Cas60314(T)).</title>
        <authorList>
            <person name="Goker M."/>
            <person name="Saunders E."/>
            <person name="Lapidus A."/>
            <person name="Nolan M."/>
            <person name="Lucas S."/>
            <person name="Hammon N."/>
            <person name="Deshpande S."/>
            <person name="Cheng J.F."/>
            <person name="Han C."/>
            <person name="Tapia R."/>
            <person name="Goodwin L.A."/>
            <person name="Pitluck S."/>
            <person name="Liolios K."/>
            <person name="Mavromatis K."/>
            <person name="Pagani I."/>
            <person name="Ivanova N."/>
            <person name="Mikhailova N."/>
            <person name="Pati A."/>
            <person name="Chen A."/>
            <person name="Palaniappan K."/>
            <person name="Land M."/>
            <person name="Chang Y.J."/>
            <person name="Jeffries C.D."/>
            <person name="Brambilla E.M."/>
            <person name="Rohde M."/>
            <person name="Spring S."/>
            <person name="Detter J.C."/>
            <person name="Woyke T."/>
            <person name="Bristow J."/>
            <person name="Eisen J.A."/>
            <person name="Markowitz V."/>
            <person name="Hugenholtz P."/>
            <person name="Kyrpides N.C."/>
            <person name="Klenk H.P."/>
        </authorList>
    </citation>
    <scope>NUCLEOTIDE SEQUENCE [LARGE SCALE GENOMIC DNA]</scope>
    <source>
        <strain evidence="3">ATCC BAA-1197 / DSM 17291 / Cas60314</strain>
    </source>
</reference>
<name>G7V6W4_THELD</name>
<evidence type="ECO:0000313" key="2">
    <source>
        <dbReference type="EMBL" id="AER67153.1"/>
    </source>
</evidence>